<feature type="transmembrane region" description="Helical" evidence="1">
    <location>
        <begin position="374"/>
        <end position="390"/>
    </location>
</feature>
<keyword evidence="1" id="KW-0812">Transmembrane</keyword>
<proteinExistence type="predicted"/>
<dbReference type="InterPro" id="IPR029058">
    <property type="entry name" value="AB_hydrolase_fold"/>
</dbReference>
<reference evidence="2" key="1">
    <citation type="submission" date="2017-12" db="EMBL/GenBank/DDBJ databases">
        <title>First report on the novel genomospecies/subspecies of Pectobacterium carotovorum in Russia.</title>
        <authorList>
            <person name="Shirshikov F.V."/>
            <person name="Miroshnikov K."/>
            <person name="Toshakov S.V."/>
            <person name="Kabanova A.P."/>
            <person name="Barannik A.P."/>
            <person name="Shneider M."/>
            <person name="Ignatov A.N."/>
            <person name="Miroshnikov K.A."/>
        </authorList>
    </citation>
    <scope>NUCLEOTIDE SEQUENCE [LARGE SCALE GENOMIC DNA]</scope>
    <source>
        <strain evidence="2">F131</strain>
    </source>
</reference>
<name>A0A855MHQ2_9GAMM</name>
<keyword evidence="1" id="KW-0472">Membrane</keyword>
<gene>
    <name evidence="2" type="ORF">F131LOC_03367</name>
</gene>
<dbReference type="Gene3D" id="3.40.50.2300">
    <property type="match status" value="1"/>
</dbReference>
<protein>
    <submittedName>
        <fullName evidence="2">Uncharacterized protein</fullName>
    </submittedName>
</protein>
<dbReference type="SUPFAM" id="SSF53474">
    <property type="entry name" value="alpha/beta-Hydrolases"/>
    <property type="match status" value="1"/>
</dbReference>
<sequence>MLKVLFVDDSLLRHEKLKETLEKDNLSDYVEVTYCTSADRARVAMHEEFDLLLLDVLIPKKHQGTPQAVHSYQLLIDVADTKKNVIRPKLIVGLTANSLELGTYRDYFLESASVVLDASAGDTSWVDSVSKQIDVLLSSVKKSSKIHKDKTLITIHGIRTNGKWQAELSNEVKEYSREFTHIEVNYHFFDLVSFSIPFLRKRKINIVSKRVINAIENNKGKEIYIIAHSFGTLILLNALRNNECLLKRVILCGSPLKSSYEIEHISRYAELVINECGTRDYVLVAARCFLLGLGDAGRVGFSKNNDDKFINRYHSGYHSSYFEKDNQGVSFANRYWLPIITSDFYPNHVDSRKNYLGEDALDLIIKLLDVMKPIFYYFILFAIIFKIITFF</sequence>
<organism evidence="2">
    <name type="scientific">Pectobacterium versatile</name>
    <dbReference type="NCBI Taxonomy" id="2488639"/>
    <lineage>
        <taxon>Bacteria</taxon>
        <taxon>Pseudomonadati</taxon>
        <taxon>Pseudomonadota</taxon>
        <taxon>Gammaproteobacteria</taxon>
        <taxon>Enterobacterales</taxon>
        <taxon>Pectobacteriaceae</taxon>
        <taxon>Pectobacterium</taxon>
    </lineage>
</organism>
<dbReference type="EMBL" id="PDVW01000022">
    <property type="protein sequence ID" value="POY48918.1"/>
    <property type="molecule type" value="Genomic_DNA"/>
</dbReference>
<evidence type="ECO:0000313" key="2">
    <source>
        <dbReference type="EMBL" id="POY48918.1"/>
    </source>
</evidence>
<dbReference type="RefSeq" id="WP_103972092.1">
    <property type="nucleotide sequence ID" value="NZ_CAKLIO010000006.1"/>
</dbReference>
<dbReference type="Gene3D" id="3.40.50.1820">
    <property type="entry name" value="alpha/beta hydrolase"/>
    <property type="match status" value="1"/>
</dbReference>
<dbReference type="AlphaFoldDB" id="A0A855MHQ2"/>
<evidence type="ECO:0000256" key="1">
    <source>
        <dbReference type="SAM" id="Phobius"/>
    </source>
</evidence>
<keyword evidence="1" id="KW-1133">Transmembrane helix</keyword>
<accession>A0A855MHQ2</accession>
<dbReference type="SUPFAM" id="SSF52172">
    <property type="entry name" value="CheY-like"/>
    <property type="match status" value="1"/>
</dbReference>
<comment type="caution">
    <text evidence="2">The sequence shown here is derived from an EMBL/GenBank/DDBJ whole genome shotgun (WGS) entry which is preliminary data.</text>
</comment>
<dbReference type="InterPro" id="IPR011006">
    <property type="entry name" value="CheY-like_superfamily"/>
</dbReference>